<dbReference type="OrthoDB" id="9787373at2"/>
<dbReference type="Gene3D" id="2.70.98.70">
    <property type="match status" value="1"/>
</dbReference>
<dbReference type="InterPro" id="IPR008929">
    <property type="entry name" value="Chondroitin_lyas"/>
</dbReference>
<dbReference type="GO" id="GO:0030313">
    <property type="term" value="C:cell envelope"/>
    <property type="evidence" value="ECO:0007669"/>
    <property type="project" value="UniProtKB-SubCell"/>
</dbReference>
<comment type="caution">
    <text evidence="3">The sequence shown here is derived from an EMBL/GenBank/DDBJ whole genome shotgun (WGS) entry which is preliminary data.</text>
</comment>
<protein>
    <submittedName>
        <fullName evidence="3">Heparinase</fullName>
    </submittedName>
</protein>
<evidence type="ECO:0000313" key="4">
    <source>
        <dbReference type="Proteomes" id="UP000468943"/>
    </source>
</evidence>
<name>A0A6I4SLW2_9SPHN</name>
<dbReference type="EMBL" id="WTYS01000001">
    <property type="protein sequence ID" value="MXO55807.1"/>
    <property type="molecule type" value="Genomic_DNA"/>
</dbReference>
<evidence type="ECO:0000313" key="3">
    <source>
        <dbReference type="EMBL" id="MXO55807.1"/>
    </source>
</evidence>
<dbReference type="Pfam" id="PF07940">
    <property type="entry name" value="Hepar_II_III_C"/>
    <property type="match status" value="1"/>
</dbReference>
<evidence type="ECO:0000256" key="1">
    <source>
        <dbReference type="ARBA" id="ARBA00004196"/>
    </source>
</evidence>
<dbReference type="AlphaFoldDB" id="A0A6I4SLW2"/>
<gene>
    <name evidence="3" type="ORF">GRI36_02820</name>
</gene>
<dbReference type="GO" id="GO:0016829">
    <property type="term" value="F:lyase activity"/>
    <property type="evidence" value="ECO:0007669"/>
    <property type="project" value="InterPro"/>
</dbReference>
<dbReference type="Gene3D" id="1.50.10.100">
    <property type="entry name" value="Chondroitin AC/alginate lyase"/>
    <property type="match status" value="1"/>
</dbReference>
<sequence>MAIPFDTQDVGGGDALIMGESAAHSAKRETLEPGRALVISDFAPPSTSAGERLIRFAYRMGMSASTLSAPFSKPAKPRLLGTVESPLLGERAAGVALRTGHFLVHGVKAPITQMDFSPTARLTPPFDKVIHGFSWLRDLASSAPREQCTATAERVLAAWLAVNSKPGKSTPWNVEHVGHRLLNWLVHAPLILSGKDAKLRGQTLEAMSDTARWLDRNVSKANDRSGEVAGWCAIVAAGLLLPEGRPRRLFGEAGLIRALGELVADDGGVLSRSPLAQMDAIALLVDLSACYRARDMDPPEALGTMLDLLVPPLLSLIHSDGGLGSWQGAGAVRADRLAALIDASGVRARPLKDVRQWGYQRVAGNKTTLIFDAAPPPLSRNARAGSASTLAFELCAQGQRIIVNCGGAAFGGGQVPARIEQGLRATAAHSTLTLDDANSTAVHINGKLGAGVNEVEVDRRSQRLKQGLAARIEASHDGYAARYGLTHRRVLIMREDGSELRGEDLLVPTGKKGKNGKIGFAIRFHIGRGIEIGLSEDKKGAGLALPDGTYWQFRMAAGSGTGSESGELKIEESMWVDGNGRPHPIQQLVVQGMTSRSGGSFSWLLKKMG</sequence>
<dbReference type="Proteomes" id="UP000468943">
    <property type="component" value="Unassembled WGS sequence"/>
</dbReference>
<proteinExistence type="predicted"/>
<organism evidence="3 4">
    <name type="scientific">Pontixanthobacter gangjinensis</name>
    <dbReference type="NCBI Taxonomy" id="1028742"/>
    <lineage>
        <taxon>Bacteria</taxon>
        <taxon>Pseudomonadati</taxon>
        <taxon>Pseudomonadota</taxon>
        <taxon>Alphaproteobacteria</taxon>
        <taxon>Sphingomonadales</taxon>
        <taxon>Erythrobacteraceae</taxon>
        <taxon>Pontixanthobacter</taxon>
    </lineage>
</organism>
<comment type="subcellular location">
    <subcellularLocation>
        <location evidence="1">Cell envelope</location>
    </subcellularLocation>
</comment>
<reference evidence="3 4" key="1">
    <citation type="submission" date="2019-12" db="EMBL/GenBank/DDBJ databases">
        <title>Genomic-based taxomic classification of the family Erythrobacteraceae.</title>
        <authorList>
            <person name="Xu L."/>
        </authorList>
    </citation>
    <scope>NUCLEOTIDE SEQUENCE [LARGE SCALE GENOMIC DNA]</scope>
    <source>
        <strain evidence="3 4">JCM 17802</strain>
    </source>
</reference>
<feature type="domain" description="Heparinase II/III-like C-terminal" evidence="2">
    <location>
        <begin position="348"/>
        <end position="603"/>
    </location>
</feature>
<keyword evidence="4" id="KW-1185">Reference proteome</keyword>
<accession>A0A6I4SLW2</accession>
<evidence type="ECO:0000259" key="2">
    <source>
        <dbReference type="Pfam" id="PF07940"/>
    </source>
</evidence>
<dbReference type="InterPro" id="IPR012480">
    <property type="entry name" value="Hepar_II_III_C"/>
</dbReference>